<feature type="coiled-coil region" evidence="1">
    <location>
        <begin position="6"/>
        <end position="39"/>
    </location>
</feature>
<gene>
    <name evidence="2" type="ORF">GCM10008961_31330</name>
</gene>
<keyword evidence="3" id="KW-1185">Reference proteome</keyword>
<dbReference type="EMBL" id="BMQO01000021">
    <property type="protein sequence ID" value="GGS37493.1"/>
    <property type="molecule type" value="Genomic_DNA"/>
</dbReference>
<evidence type="ECO:0000313" key="2">
    <source>
        <dbReference type="EMBL" id="GGS37493.1"/>
    </source>
</evidence>
<comment type="caution">
    <text evidence="2">The sequence shown here is derived from an EMBL/GenBank/DDBJ whole genome shotgun (WGS) entry which is preliminary data.</text>
</comment>
<evidence type="ECO:0000256" key="1">
    <source>
        <dbReference type="SAM" id="Coils"/>
    </source>
</evidence>
<protein>
    <submittedName>
        <fullName evidence="2">Uncharacterized protein</fullName>
    </submittedName>
</protein>
<evidence type="ECO:0000313" key="3">
    <source>
        <dbReference type="Proteomes" id="UP000620633"/>
    </source>
</evidence>
<organism evidence="2 3">
    <name type="scientific">Deinococcus knuensis</name>
    <dbReference type="NCBI Taxonomy" id="1837380"/>
    <lineage>
        <taxon>Bacteria</taxon>
        <taxon>Thermotogati</taxon>
        <taxon>Deinococcota</taxon>
        <taxon>Deinococci</taxon>
        <taxon>Deinococcales</taxon>
        <taxon>Deinococcaceae</taxon>
        <taxon>Deinococcus</taxon>
    </lineage>
</organism>
<accession>A0ABQ2SR69</accession>
<sequence length="240" mass="26877">MIAKRAEELSDLAARLQAANTLAQDRELYEKRLSDLRKVRDENAGLVETWQALHGAQVIRGPQPVPETDAERRAVTALLLAFRQDPRAVNEPVFTAATESMQGFANLFRQRLRDLWRAYCDELSPTVQQEVLDVLGRLSAFQETARDLAKQRAVIERGRKTLPRTIREVNEVRSAAKIASKEWTQLAGGDLPPEVLTFLRSVMTTGAALNALTPDVLAWLNERQLTHLFRITVQGGGKPT</sequence>
<dbReference type="Proteomes" id="UP000620633">
    <property type="component" value="Unassembled WGS sequence"/>
</dbReference>
<reference evidence="3" key="1">
    <citation type="journal article" date="2019" name="Int. J. Syst. Evol. Microbiol.">
        <title>The Global Catalogue of Microorganisms (GCM) 10K type strain sequencing project: providing services to taxonomists for standard genome sequencing and annotation.</title>
        <authorList>
            <consortium name="The Broad Institute Genomics Platform"/>
            <consortium name="The Broad Institute Genome Sequencing Center for Infectious Disease"/>
            <person name="Wu L."/>
            <person name="Ma J."/>
        </authorList>
    </citation>
    <scope>NUCLEOTIDE SEQUENCE [LARGE SCALE GENOMIC DNA]</scope>
    <source>
        <strain evidence="3">JCM 31406</strain>
    </source>
</reference>
<proteinExistence type="predicted"/>
<name>A0ABQ2SR69_9DEIO</name>
<keyword evidence="1" id="KW-0175">Coiled coil</keyword>
<dbReference type="RefSeq" id="WP_189103273.1">
    <property type="nucleotide sequence ID" value="NZ_BMQO01000021.1"/>
</dbReference>